<comment type="similarity">
    <text evidence="1">Belongs to the aspartate/glutamate racemases family.</text>
</comment>
<dbReference type="PROSITE" id="PS00924">
    <property type="entry name" value="ASP_GLU_RACEMASE_2"/>
    <property type="match status" value="1"/>
</dbReference>
<dbReference type="Pfam" id="PF01177">
    <property type="entry name" value="Asp_Glu_race"/>
    <property type="match status" value="1"/>
</dbReference>
<reference evidence="3 4" key="1">
    <citation type="submission" date="2018-02" db="EMBL/GenBank/DDBJ databases">
        <title>novel marine gammaproteobacteria from coastal saline agro ecosystem.</title>
        <authorList>
            <person name="Krishnan R."/>
            <person name="Ramesh Kumar N."/>
        </authorList>
    </citation>
    <scope>NUCLEOTIDE SEQUENCE [LARGE SCALE GENOMIC DNA]</scope>
    <source>
        <strain evidence="3 4">228</strain>
    </source>
</reference>
<dbReference type="OrthoDB" id="9803739at2"/>
<dbReference type="PANTHER" id="PTHR21198:SF7">
    <property type="entry name" value="ASPARTATE-GLUTAMATE RACEMASE FAMILY"/>
    <property type="match status" value="1"/>
</dbReference>
<evidence type="ECO:0000256" key="1">
    <source>
        <dbReference type="ARBA" id="ARBA00007847"/>
    </source>
</evidence>
<dbReference type="InterPro" id="IPR001920">
    <property type="entry name" value="Asp/Glu_race"/>
</dbReference>
<dbReference type="NCBIfam" id="TIGR00035">
    <property type="entry name" value="asp_race"/>
    <property type="match status" value="1"/>
</dbReference>
<dbReference type="PANTHER" id="PTHR21198">
    <property type="entry name" value="GLUTAMATE RACEMASE"/>
    <property type="match status" value="1"/>
</dbReference>
<name>A0A2S5KTU9_9PROT</name>
<organism evidence="3 4">
    <name type="scientific">Proteobacteria bacterium 228</name>
    <dbReference type="NCBI Taxonomy" id="2083153"/>
    <lineage>
        <taxon>Bacteria</taxon>
        <taxon>Pseudomonadati</taxon>
        <taxon>Pseudomonadota</taxon>
    </lineage>
</organism>
<dbReference type="InterPro" id="IPR033134">
    <property type="entry name" value="Asp/Glu_racemase_AS_2"/>
</dbReference>
<evidence type="ECO:0000256" key="2">
    <source>
        <dbReference type="ARBA" id="ARBA00023235"/>
    </source>
</evidence>
<dbReference type="GO" id="GO:0047661">
    <property type="term" value="F:amino-acid racemase activity"/>
    <property type="evidence" value="ECO:0007669"/>
    <property type="project" value="InterPro"/>
</dbReference>
<comment type="caution">
    <text evidence="3">The sequence shown here is derived from an EMBL/GenBank/DDBJ whole genome shotgun (WGS) entry which is preliminary data.</text>
</comment>
<dbReference type="InterPro" id="IPR004380">
    <property type="entry name" value="Asp_race"/>
</dbReference>
<proteinExistence type="inferred from homology"/>
<dbReference type="Gene3D" id="3.40.50.1860">
    <property type="match status" value="2"/>
</dbReference>
<dbReference type="InterPro" id="IPR015942">
    <property type="entry name" value="Asp/Glu/hydantoin_racemase"/>
</dbReference>
<keyword evidence="2" id="KW-0413">Isomerase</keyword>
<evidence type="ECO:0000313" key="3">
    <source>
        <dbReference type="EMBL" id="PPC78180.1"/>
    </source>
</evidence>
<evidence type="ECO:0000313" key="4">
    <source>
        <dbReference type="Proteomes" id="UP000238196"/>
    </source>
</evidence>
<protein>
    <submittedName>
        <fullName evidence="3">Aspartate racemase</fullName>
    </submittedName>
</protein>
<gene>
    <name evidence="3" type="ORF">C4K68_05955</name>
</gene>
<dbReference type="SUPFAM" id="SSF53681">
    <property type="entry name" value="Aspartate/glutamate racemase"/>
    <property type="match status" value="2"/>
</dbReference>
<dbReference type="AlphaFoldDB" id="A0A2S5KTU9"/>
<sequence>MHKRIGILGGLSPESTVSYYLHITRSYTERFGDYGYPEILIHSVNLEQFHRWRSAGRWDQIAATLAQAAEGLREAGAEVGVIATNTMHKVFDEVQAQTRLPLLHIIDVMADSAQSRGFTRLGLLGTRYTMSDGFFQQRLAQRGLTTLMPSAPEQEIIHGIIVNELVRGKMLEGSRQQYLSAIDGLVAAGAEAIVLGCTEIPLLISQEQVAVPLLDTAILHAEAALAWAIVRA</sequence>
<dbReference type="Proteomes" id="UP000238196">
    <property type="component" value="Unassembled WGS sequence"/>
</dbReference>
<accession>A0A2S5KTU9</accession>
<dbReference type="EMBL" id="PRLP01000017">
    <property type="protein sequence ID" value="PPC78180.1"/>
    <property type="molecule type" value="Genomic_DNA"/>
</dbReference>